<dbReference type="EMBL" id="MU851135">
    <property type="protein sequence ID" value="KAK2631097.1"/>
    <property type="molecule type" value="Genomic_DNA"/>
</dbReference>
<reference evidence="1 2" key="1">
    <citation type="journal article" date="2014" name="Nature">
        <title>The genome of Eucalyptus grandis.</title>
        <authorList>
            <person name="Myburg A.A."/>
            <person name="Grattapaglia D."/>
            <person name="Tuskan G.A."/>
            <person name="Hellsten U."/>
            <person name="Hayes R.D."/>
            <person name="Grimwood J."/>
            <person name="Jenkins J."/>
            <person name="Lindquist E."/>
            <person name="Tice H."/>
            <person name="Bauer D."/>
            <person name="Goodstein D.M."/>
            <person name="Dubchak I."/>
            <person name="Poliakov A."/>
            <person name="Mizrachi E."/>
            <person name="Kullan A.R."/>
            <person name="Hussey S.G."/>
            <person name="Pinard D."/>
            <person name="van der Merwe K."/>
            <person name="Singh P."/>
            <person name="van Jaarsveld I."/>
            <person name="Silva-Junior O.B."/>
            <person name="Togawa R.C."/>
            <person name="Pappas M.R."/>
            <person name="Faria D.A."/>
            <person name="Sansaloni C.P."/>
            <person name="Petroli C.D."/>
            <person name="Yang X."/>
            <person name="Ranjan P."/>
            <person name="Tschaplinski T.J."/>
            <person name="Ye C.Y."/>
            <person name="Li T."/>
            <person name="Sterck L."/>
            <person name="Vanneste K."/>
            <person name="Murat F."/>
            <person name="Soler M."/>
            <person name="Clemente H.S."/>
            <person name="Saidi N."/>
            <person name="Cassan-Wang H."/>
            <person name="Dunand C."/>
            <person name="Hefer C.A."/>
            <person name="Bornberg-Bauer E."/>
            <person name="Kersting A.R."/>
            <person name="Vining K."/>
            <person name="Amarasinghe V."/>
            <person name="Ranik M."/>
            <person name="Naithani S."/>
            <person name="Elser J."/>
            <person name="Boyd A.E."/>
            <person name="Liston A."/>
            <person name="Spatafora J.W."/>
            <person name="Dharmwardhana P."/>
            <person name="Raja R."/>
            <person name="Sullivan C."/>
            <person name="Romanel E."/>
            <person name="Alves-Ferreira M."/>
            <person name="Kulheim C."/>
            <person name="Foley W."/>
            <person name="Carocha V."/>
            <person name="Paiva J."/>
            <person name="Kudrna D."/>
            <person name="Brommonschenkel S.H."/>
            <person name="Pasquali G."/>
            <person name="Byrne M."/>
            <person name="Rigault P."/>
            <person name="Tibbits J."/>
            <person name="Spokevicius A."/>
            <person name="Jones R.C."/>
            <person name="Steane D.A."/>
            <person name="Vaillancourt R.E."/>
            <person name="Potts B.M."/>
            <person name="Joubert F."/>
            <person name="Barry K."/>
            <person name="Pappas G.J."/>
            <person name="Strauss S.H."/>
            <person name="Jaiswal P."/>
            <person name="Grima-Pettenati J."/>
            <person name="Salse J."/>
            <person name="Van de Peer Y."/>
            <person name="Rokhsar D.S."/>
            <person name="Schmutz J."/>
        </authorList>
    </citation>
    <scope>NUCLEOTIDE SEQUENCE [LARGE SCALE GENOMIC DNA]</scope>
    <source>
        <strain evidence="2">cv. BRASUZ1</strain>
        <tissue evidence="1">Leaf extractions</tissue>
    </source>
</reference>
<comment type="caution">
    <text evidence="1">The sequence shown here is derived from an EMBL/GenBank/DDBJ whole genome shotgun (WGS) entry which is preliminary data.</text>
</comment>
<dbReference type="Proteomes" id="UP000030711">
    <property type="component" value="Unassembled WGS sequence"/>
</dbReference>
<dbReference type="AlphaFoldDB" id="A0AAD9WHU0"/>
<proteinExistence type="predicted"/>
<accession>A0AAD9WHU0</accession>
<name>A0AAD9WHU0_EUCGR</name>
<organism evidence="1 2">
    <name type="scientific">Eucalyptus grandis</name>
    <name type="common">Flooded gum</name>
    <dbReference type="NCBI Taxonomy" id="71139"/>
    <lineage>
        <taxon>Eukaryota</taxon>
        <taxon>Viridiplantae</taxon>
        <taxon>Streptophyta</taxon>
        <taxon>Embryophyta</taxon>
        <taxon>Tracheophyta</taxon>
        <taxon>Spermatophyta</taxon>
        <taxon>Magnoliopsida</taxon>
        <taxon>eudicotyledons</taxon>
        <taxon>Gunneridae</taxon>
        <taxon>Pentapetalae</taxon>
        <taxon>rosids</taxon>
        <taxon>malvids</taxon>
        <taxon>Myrtales</taxon>
        <taxon>Myrtaceae</taxon>
        <taxon>Myrtoideae</taxon>
        <taxon>Eucalypteae</taxon>
        <taxon>Eucalyptus</taxon>
    </lineage>
</organism>
<gene>
    <name evidence="1" type="ORF">EUGRSUZ_L03411</name>
</gene>
<evidence type="ECO:0000313" key="2">
    <source>
        <dbReference type="Proteomes" id="UP000030711"/>
    </source>
</evidence>
<evidence type="ECO:0000313" key="1">
    <source>
        <dbReference type="EMBL" id="KAK2631097.1"/>
    </source>
</evidence>
<keyword evidence="2" id="KW-1185">Reference proteome</keyword>
<protein>
    <submittedName>
        <fullName evidence="1">Uncharacterized protein</fullName>
    </submittedName>
</protein>
<sequence length="78" mass="8973">MIFYDGFSCESPLYPHMNIQYPSEPEDPLQYILMLRGIGELISSFIHAKTNVSSRPCLAVSMRKSRRDSKLSKFLDES</sequence>